<dbReference type="Proteomes" id="UP001597063">
    <property type="component" value="Unassembled WGS sequence"/>
</dbReference>
<reference evidence="6" key="1">
    <citation type="journal article" date="2019" name="Int. J. Syst. Evol. Microbiol.">
        <title>The Global Catalogue of Microorganisms (GCM) 10K type strain sequencing project: providing services to taxonomists for standard genome sequencing and annotation.</title>
        <authorList>
            <consortium name="The Broad Institute Genomics Platform"/>
            <consortium name="The Broad Institute Genome Sequencing Center for Infectious Disease"/>
            <person name="Wu L."/>
            <person name="Ma J."/>
        </authorList>
    </citation>
    <scope>NUCLEOTIDE SEQUENCE [LARGE SCALE GENOMIC DNA]</scope>
    <source>
        <strain evidence="6">JCM 9371</strain>
    </source>
</reference>
<dbReference type="InterPro" id="IPR015943">
    <property type="entry name" value="WD40/YVTN_repeat-like_dom_sf"/>
</dbReference>
<keyword evidence="1 3" id="KW-0853">WD repeat</keyword>
<evidence type="ECO:0000256" key="3">
    <source>
        <dbReference type="PROSITE-ProRule" id="PRU00221"/>
    </source>
</evidence>
<name>A0ABW2XDD4_9ACTN</name>
<dbReference type="Gene3D" id="2.130.10.10">
    <property type="entry name" value="YVTN repeat-like/Quinoprotein amine dehydrogenase"/>
    <property type="match status" value="3"/>
</dbReference>
<dbReference type="InterPro" id="IPR011047">
    <property type="entry name" value="Quinoprotein_ADH-like_sf"/>
</dbReference>
<evidence type="ECO:0008006" key="7">
    <source>
        <dbReference type="Google" id="ProtNLM"/>
    </source>
</evidence>
<dbReference type="InterPro" id="IPR029030">
    <property type="entry name" value="Caspase-like_dom_sf"/>
</dbReference>
<evidence type="ECO:0000313" key="5">
    <source>
        <dbReference type="EMBL" id="MFD0684438.1"/>
    </source>
</evidence>
<feature type="compositionally biased region" description="Pro residues" evidence="4">
    <location>
        <begin position="908"/>
        <end position="926"/>
    </location>
</feature>
<dbReference type="InterPro" id="IPR019775">
    <property type="entry name" value="WD40_repeat_CS"/>
</dbReference>
<organism evidence="5 6">
    <name type="scientific">Actinomadura fibrosa</name>
    <dbReference type="NCBI Taxonomy" id="111802"/>
    <lineage>
        <taxon>Bacteria</taxon>
        <taxon>Bacillati</taxon>
        <taxon>Actinomycetota</taxon>
        <taxon>Actinomycetes</taxon>
        <taxon>Streptosporangiales</taxon>
        <taxon>Thermomonosporaceae</taxon>
        <taxon>Actinomadura</taxon>
    </lineage>
</organism>
<dbReference type="EMBL" id="JBHTGP010000003">
    <property type="protein sequence ID" value="MFD0684438.1"/>
    <property type="molecule type" value="Genomic_DNA"/>
</dbReference>
<gene>
    <name evidence="5" type="ORF">ACFQZM_08030</name>
</gene>
<dbReference type="PANTHER" id="PTHR19848">
    <property type="entry name" value="WD40 REPEAT PROTEIN"/>
    <property type="match status" value="1"/>
</dbReference>
<dbReference type="InterPro" id="IPR027417">
    <property type="entry name" value="P-loop_NTPase"/>
</dbReference>
<dbReference type="PROSITE" id="PS00678">
    <property type="entry name" value="WD_REPEATS_1"/>
    <property type="match status" value="1"/>
</dbReference>
<protein>
    <recommendedName>
        <fullName evidence="7">Peptidase C14 caspase domain-containing protein</fullName>
    </recommendedName>
</protein>
<dbReference type="RefSeq" id="WP_131761161.1">
    <property type="nucleotide sequence ID" value="NZ_CAACUY010000149.1"/>
</dbReference>
<dbReference type="SMART" id="SM00320">
    <property type="entry name" value="WD40"/>
    <property type="match status" value="8"/>
</dbReference>
<dbReference type="InterPro" id="IPR001680">
    <property type="entry name" value="WD40_rpt"/>
</dbReference>
<dbReference type="Pfam" id="PF00400">
    <property type="entry name" value="WD40"/>
    <property type="match status" value="1"/>
</dbReference>
<dbReference type="SUPFAM" id="SSF52129">
    <property type="entry name" value="Caspase-like"/>
    <property type="match status" value="1"/>
</dbReference>
<proteinExistence type="predicted"/>
<comment type="caution">
    <text evidence="5">The sequence shown here is derived from an EMBL/GenBank/DDBJ whole genome shotgun (WGS) entry which is preliminary data.</text>
</comment>
<keyword evidence="2" id="KW-0677">Repeat</keyword>
<keyword evidence="6" id="KW-1185">Reference proteome</keyword>
<feature type="region of interest" description="Disordered" evidence="4">
    <location>
        <begin position="906"/>
        <end position="931"/>
    </location>
</feature>
<evidence type="ECO:0000256" key="1">
    <source>
        <dbReference type="ARBA" id="ARBA00022574"/>
    </source>
</evidence>
<dbReference type="PROSITE" id="PS50082">
    <property type="entry name" value="WD_REPEATS_2"/>
    <property type="match status" value="1"/>
</dbReference>
<evidence type="ECO:0000256" key="2">
    <source>
        <dbReference type="ARBA" id="ARBA00022737"/>
    </source>
</evidence>
<dbReference type="Gene3D" id="3.40.50.1460">
    <property type="match status" value="1"/>
</dbReference>
<dbReference type="PANTHER" id="PTHR19848:SF8">
    <property type="entry name" value="F-BOX AND WD REPEAT DOMAIN CONTAINING 7"/>
    <property type="match status" value="1"/>
</dbReference>
<feature type="repeat" description="WD" evidence="3">
    <location>
        <begin position="1205"/>
        <end position="1227"/>
    </location>
</feature>
<evidence type="ECO:0000313" key="6">
    <source>
        <dbReference type="Proteomes" id="UP001597063"/>
    </source>
</evidence>
<sequence>MPRRLALCVVVGEFTGGGWTAIARAVERGRLLRRALEDFGYACTVLSGADATARAMGEAFYEHVERLESDDLLVVAVLSHGLVAETGELYAVGADGRHDRATRISDWIKEVEDFGPQGRPRVLFLLDLCQAGLVARRPPPPAAPGASRRSWVLAACPPGRAAFDGRFTEAAANVLHAIGRRERDVHGGSRYVRLTVFAKRVKQELDRLVASSDAYPQDAIGGLVDLAEAEDVPPFFANPAHDADPAKEVRENVEGPVGAFVDVLDQVADPRHYTLRASGRIWEDDEASGCFTGRRREMGALSRWLDGGARGSLRIVTGSPGSGKSAVLGLLVCAAHPKLRRQTQRLWFPVGHVPAENAALAVAHARQRGTAEILGSLAGQLGLGDVPDWPSLMEALHGRPRPALVIDAVDEALQPEALADELRALALARDAGGRPLCRMLVATRPGPAFEMLRAAAGADDAVIDLDDRSREEIRRDVEDYVRLLLRLASPYDTSAYAPAAAAFATAVAERLSAITGRPGAAGRWGEFLVASLYTHRLVTRQPPVLDPAEAAAFGRQVPGTMPDVLDLILDASSPLRRVLSMLAHARGEGMPLEVARTLIPLFGGCDDVRALLAEARFYLRQSADTDGTTLYRLFHQGLADHLRDPAKEGGILDLLLPGTWDGAVPYARRHAIQHAVAADRADELLRHPGFLAAADPVTLEPALPAAASAEARLAAAVYRTSIRRHRTLAADERRQVLAVDAARYGSTALAEDLGAGRAWRPLRASGSQVAAALRQTIQVAAGPVTALACAVSAAGRPVAVVAPADGPPGVFDLATGAFTGVRLGDDAATALACATVASRTVVVSGHPRGAVNVWDLAGGARIGGTLHGHTYEITDLVCAGPPDAAVAVAAADNGTVRAWDLTTLAPVGTPPASEPPPAAGRPPAGEPPGGSVACVEIDGRLRAFAPAGDGTITCWDLLTGTVIARHTVSAEPGEILLTTVDDLVIACGPDGVVRLDPAATGTAVPPHRAGPAEEAADRLPRALTGVRTGAPVAVVGYDDGLVHVTGLPPDSGTTVRFTHGTQVTAAACAVIAQKPVAITAGADGCLRTWDLASVTPLGSPHRGHLSPIASLACADVSGRTVVLSSDHEGRTLVWPPDTARPSEIPAGGPLAVLPGGRPTALTAGDHGVQEWDLTTLRPLPALPGLDGAGPFTSLATLRLGRRDILITGSGDGAMAVWDAATGERLSTLRGDDQAPVADLAPCPGTGDRGIVVSLSATGAVRIWDLATMDAGGHPIDHCDEAGAVACARVGRRPVLVAGMLDGRLRTWDVPTGRETGPPLAGGGVPVTAVACARLGTRTLAAVATRDATMRVWDLDERTMLQKIALPETAQRLLLTPAGHIVAAMHWDIVTFSSGPAASTVPSRPAAPPRSEQ</sequence>
<dbReference type="SUPFAM" id="SSF52540">
    <property type="entry name" value="P-loop containing nucleoside triphosphate hydrolases"/>
    <property type="match status" value="1"/>
</dbReference>
<evidence type="ECO:0000256" key="4">
    <source>
        <dbReference type="SAM" id="MobiDB-lite"/>
    </source>
</evidence>
<dbReference type="SUPFAM" id="SSF50998">
    <property type="entry name" value="Quinoprotein alcohol dehydrogenase-like"/>
    <property type="match status" value="2"/>
</dbReference>
<accession>A0ABW2XDD4</accession>